<evidence type="ECO:0000256" key="2">
    <source>
        <dbReference type="ARBA" id="ARBA00022490"/>
    </source>
</evidence>
<dbReference type="AlphaFoldDB" id="A0A060Z8R7"/>
<evidence type="ECO:0000256" key="1">
    <source>
        <dbReference type="ARBA" id="ARBA00004514"/>
    </source>
</evidence>
<dbReference type="Proteomes" id="UP000193380">
    <property type="component" value="Unassembled WGS sequence"/>
</dbReference>
<keyword evidence="2" id="KW-0963">Cytoplasm</keyword>
<dbReference type="Pfam" id="PF13553">
    <property type="entry name" value="FIIND"/>
    <property type="match status" value="1"/>
</dbReference>
<dbReference type="PaxDb" id="8022-A0A060Z8R7"/>
<reference evidence="5" key="2">
    <citation type="submission" date="2014-03" db="EMBL/GenBank/DDBJ databases">
        <authorList>
            <person name="Genoscope - CEA"/>
        </authorList>
    </citation>
    <scope>NUCLEOTIDE SEQUENCE</scope>
</reference>
<feature type="compositionally biased region" description="Low complexity" evidence="3">
    <location>
        <begin position="275"/>
        <end position="288"/>
    </location>
</feature>
<dbReference type="InterPro" id="IPR025307">
    <property type="entry name" value="FIIND_dom"/>
</dbReference>
<feature type="domain" description="FIIND" evidence="4">
    <location>
        <begin position="1"/>
        <end position="213"/>
    </location>
</feature>
<name>A0A060Z8R7_ONCMY</name>
<evidence type="ECO:0000259" key="4">
    <source>
        <dbReference type="PROSITE" id="PS51830"/>
    </source>
</evidence>
<feature type="non-terminal residue" evidence="5">
    <location>
        <position position="303"/>
    </location>
</feature>
<feature type="region of interest" description="Disordered" evidence="3">
    <location>
        <begin position="204"/>
        <end position="303"/>
    </location>
</feature>
<proteinExistence type="predicted"/>
<evidence type="ECO:0000256" key="3">
    <source>
        <dbReference type="SAM" id="MobiDB-lite"/>
    </source>
</evidence>
<feature type="compositionally biased region" description="Gly residues" evidence="3">
    <location>
        <begin position="249"/>
        <end position="274"/>
    </location>
</feature>
<dbReference type="PROSITE" id="PS51830">
    <property type="entry name" value="FIIND"/>
    <property type="match status" value="1"/>
</dbReference>
<protein>
    <recommendedName>
        <fullName evidence="4">FIIND domain-containing protein</fullName>
    </recommendedName>
</protein>
<feature type="compositionally biased region" description="Gly residues" evidence="3">
    <location>
        <begin position="219"/>
        <end position="235"/>
    </location>
</feature>
<evidence type="ECO:0000313" key="5">
    <source>
        <dbReference type="EMBL" id="CDR00483.1"/>
    </source>
</evidence>
<accession>A0A060Z8R7</accession>
<dbReference type="GO" id="GO:0005829">
    <property type="term" value="C:cytosol"/>
    <property type="evidence" value="ECO:0007669"/>
    <property type="project" value="UniProtKB-SubCell"/>
</dbReference>
<evidence type="ECO:0000313" key="6">
    <source>
        <dbReference type="Proteomes" id="UP000193380"/>
    </source>
</evidence>
<organism evidence="5 6">
    <name type="scientific">Oncorhynchus mykiss</name>
    <name type="common">Rainbow trout</name>
    <name type="synonym">Salmo gairdneri</name>
    <dbReference type="NCBI Taxonomy" id="8022"/>
    <lineage>
        <taxon>Eukaryota</taxon>
        <taxon>Metazoa</taxon>
        <taxon>Chordata</taxon>
        <taxon>Craniata</taxon>
        <taxon>Vertebrata</taxon>
        <taxon>Euteleostomi</taxon>
        <taxon>Actinopterygii</taxon>
        <taxon>Neopterygii</taxon>
        <taxon>Teleostei</taxon>
        <taxon>Protacanthopterygii</taxon>
        <taxon>Salmoniformes</taxon>
        <taxon>Salmonidae</taxon>
        <taxon>Salmoninae</taxon>
        <taxon>Oncorhynchus</taxon>
    </lineage>
</organism>
<dbReference type="EMBL" id="FR957534">
    <property type="protein sequence ID" value="CDR00483.1"/>
    <property type="molecule type" value="Genomic_DNA"/>
</dbReference>
<sequence length="303" mass="31434">MFRCLKGSVSQLHLPHCEIYNSGGCDFLSVAHVTDDDIIEFIPPLETTDTHVIINISGFSAYGEVKDEDSPTVPIRALVLLFYKPPDVPKKRSILNVLLLPRNVVIREVQEEWKRRNGDKYIYIETNPRCQLTPNKEYELFTDLTDEYLIQPKDAEFVDFESYENYFPTFQLFIQTVVEQVNLLLKDNGGEESVWERLVWLPGNTNGGGSSSSGSSSSSGGGSSSSGSSGDGGGSSSSSSSSNNSSSSGGSGGGSSGGGSSSSGGSGDGGGGGSSSSSSSSNNSSSSGSSGGSSSGGSSSGGS</sequence>
<dbReference type="Pfam" id="PF23679">
    <property type="entry name" value="UPA-FIIND"/>
    <property type="match status" value="1"/>
</dbReference>
<gene>
    <name evidence="5" type="ORF">GSONMT00038901001</name>
</gene>
<feature type="compositionally biased region" description="Gly residues" evidence="3">
    <location>
        <begin position="289"/>
        <end position="303"/>
    </location>
</feature>
<dbReference type="STRING" id="8022.A0A060Z8R7"/>
<reference evidence="5" key="1">
    <citation type="journal article" date="2014" name="Nat. Commun.">
        <title>The rainbow trout genome provides novel insights into evolution after whole-genome duplication in vertebrates.</title>
        <authorList>
            <person name="Berthelot C."/>
            <person name="Brunet F."/>
            <person name="Chalopin D."/>
            <person name="Juanchich A."/>
            <person name="Bernard M."/>
            <person name="Noel B."/>
            <person name="Bento P."/>
            <person name="Da Silva C."/>
            <person name="Labadie K."/>
            <person name="Alberti A."/>
            <person name="Aury J.M."/>
            <person name="Louis A."/>
            <person name="Dehais P."/>
            <person name="Bardou P."/>
            <person name="Montfort J."/>
            <person name="Klopp C."/>
            <person name="Cabau C."/>
            <person name="Gaspin C."/>
            <person name="Thorgaard G.H."/>
            <person name="Boussaha M."/>
            <person name="Quillet E."/>
            <person name="Guyomard R."/>
            <person name="Galiana D."/>
            <person name="Bobe J."/>
            <person name="Volff J.N."/>
            <person name="Genet C."/>
            <person name="Wincker P."/>
            <person name="Jaillon O."/>
            <person name="Roest Crollius H."/>
            <person name="Guiguen Y."/>
        </authorList>
    </citation>
    <scope>NUCLEOTIDE SEQUENCE [LARGE SCALE GENOMIC DNA]</scope>
</reference>
<comment type="subcellular location">
    <subcellularLocation>
        <location evidence="1">Cytoplasm</location>
        <location evidence="1">Cytosol</location>
    </subcellularLocation>
</comment>
<feature type="compositionally biased region" description="Low complexity" evidence="3">
    <location>
        <begin position="236"/>
        <end position="248"/>
    </location>
</feature>